<evidence type="ECO:0000313" key="3">
    <source>
        <dbReference type="EMBL" id="MFC5297133.1"/>
    </source>
</evidence>
<dbReference type="PANTHER" id="PTHR43190:SF3">
    <property type="entry name" value="N-ACETYL-D-GLUCOSAMINE KINASE"/>
    <property type="match status" value="1"/>
</dbReference>
<keyword evidence="4" id="KW-1185">Reference proteome</keyword>
<proteinExistence type="predicted"/>
<gene>
    <name evidence="3" type="ORF">ACFPK8_06380</name>
</gene>
<dbReference type="RefSeq" id="WP_343925776.1">
    <property type="nucleotide sequence ID" value="NZ_BAAAIR010000047.1"/>
</dbReference>
<feature type="compositionally biased region" description="Gly residues" evidence="1">
    <location>
        <begin position="226"/>
        <end position="235"/>
    </location>
</feature>
<dbReference type="SUPFAM" id="SSF53067">
    <property type="entry name" value="Actin-like ATPase domain"/>
    <property type="match status" value="1"/>
</dbReference>
<dbReference type="Gene3D" id="3.30.420.40">
    <property type="match status" value="2"/>
</dbReference>
<evidence type="ECO:0000313" key="4">
    <source>
        <dbReference type="Proteomes" id="UP001595937"/>
    </source>
</evidence>
<dbReference type="Proteomes" id="UP001595937">
    <property type="component" value="Unassembled WGS sequence"/>
</dbReference>
<feature type="domain" description="ATPase BadF/BadG/BcrA/BcrD type" evidence="2">
    <location>
        <begin position="18"/>
        <end position="221"/>
    </location>
</feature>
<dbReference type="GeneID" id="303298687"/>
<accession>A0ABW0FEL1</accession>
<dbReference type="InterPro" id="IPR052519">
    <property type="entry name" value="Euk-type_GlcNAc_Kinase"/>
</dbReference>
<keyword evidence="3" id="KW-0808">Transferase</keyword>
<dbReference type="EMBL" id="JBHSLN010000019">
    <property type="protein sequence ID" value="MFC5297133.1"/>
    <property type="molecule type" value="Genomic_DNA"/>
</dbReference>
<dbReference type="GO" id="GO:0016301">
    <property type="term" value="F:kinase activity"/>
    <property type="evidence" value="ECO:0007669"/>
    <property type="project" value="UniProtKB-KW"/>
</dbReference>
<comment type="caution">
    <text evidence="3">The sequence shown here is derived from an EMBL/GenBank/DDBJ whole genome shotgun (WGS) entry which is preliminary data.</text>
</comment>
<dbReference type="InterPro" id="IPR043129">
    <property type="entry name" value="ATPase_NBD"/>
</dbReference>
<dbReference type="Pfam" id="PF01869">
    <property type="entry name" value="BcrAD_BadFG"/>
    <property type="match status" value="1"/>
</dbReference>
<evidence type="ECO:0000256" key="1">
    <source>
        <dbReference type="SAM" id="MobiDB-lite"/>
    </source>
</evidence>
<reference evidence="4" key="1">
    <citation type="journal article" date="2019" name="Int. J. Syst. Evol. Microbiol.">
        <title>The Global Catalogue of Microorganisms (GCM) 10K type strain sequencing project: providing services to taxonomists for standard genome sequencing and annotation.</title>
        <authorList>
            <consortium name="The Broad Institute Genomics Platform"/>
            <consortium name="The Broad Institute Genome Sequencing Center for Infectious Disease"/>
            <person name="Wu L."/>
            <person name="Ma J."/>
        </authorList>
    </citation>
    <scope>NUCLEOTIDE SEQUENCE [LARGE SCALE GENOMIC DNA]</scope>
    <source>
        <strain evidence="4">CGMCC 1.16455</strain>
    </source>
</reference>
<feature type="region of interest" description="Disordered" evidence="1">
    <location>
        <begin position="223"/>
        <end position="264"/>
    </location>
</feature>
<protein>
    <submittedName>
        <fullName evidence="3">N-acetylglucosamine kinase</fullName>
    </submittedName>
</protein>
<dbReference type="InterPro" id="IPR002731">
    <property type="entry name" value="ATPase_BadF"/>
</dbReference>
<sequence>MVGAPPQQPITSDRIAVIDAGKSTLRAAVFAGDRLLAHHDEPGGLPHPHAPGAQNTVVERVTGILDRLGHAPYRTLVLAATGVRSIGPYESRLRDALAEQLGCEVLLENDVVAAYLGVLGPRPGVLVQAGTGSVVLAVDADHAPVLLDGWGHVGGDRGSGYALARAGIRAAFSALDDLAPPTALTRLLLGEDPELALHDLYSSSTPIQCVAALAPKVLHAAAGTHGSDGPGGAHGADGADGSDRAAETDEIDEIDDPGGTGELQEPDAAALAVVTEVADELVATVLAAGRRLGDPQLATLPVVAVGGLFADDLFRDAVARSLREDTAGAELSLGDGDALHGALLLATTRAEPITRQLTAAFRR</sequence>
<name>A0ABW0FEL1_9MICO</name>
<organism evidence="3 4">
    <name type="scientific">Brachybacterium tyrofermentans</name>
    <dbReference type="NCBI Taxonomy" id="47848"/>
    <lineage>
        <taxon>Bacteria</taxon>
        <taxon>Bacillati</taxon>
        <taxon>Actinomycetota</taxon>
        <taxon>Actinomycetes</taxon>
        <taxon>Micrococcales</taxon>
        <taxon>Dermabacteraceae</taxon>
        <taxon>Brachybacterium</taxon>
    </lineage>
</organism>
<evidence type="ECO:0000259" key="2">
    <source>
        <dbReference type="Pfam" id="PF01869"/>
    </source>
</evidence>
<keyword evidence="3" id="KW-0418">Kinase</keyword>
<dbReference type="PANTHER" id="PTHR43190">
    <property type="entry name" value="N-ACETYL-D-GLUCOSAMINE KINASE"/>
    <property type="match status" value="1"/>
</dbReference>